<reference evidence="1 2" key="1">
    <citation type="submission" date="2019-04" db="EMBL/GenBank/DDBJ databases">
        <title>Microbes associate with the intestines of laboratory mice.</title>
        <authorList>
            <person name="Navarre W."/>
            <person name="Wong E."/>
            <person name="Huang K.C."/>
            <person name="Tropini C."/>
            <person name="Ng K."/>
            <person name="Yu B."/>
        </authorList>
    </citation>
    <scope>NUCLEOTIDE SEQUENCE [LARGE SCALE GENOMIC DNA]</scope>
    <source>
        <strain evidence="1 2">NM87_A27A</strain>
    </source>
</reference>
<sequence length="151" mass="16127">MTDGYPQAQVPLSMGMRAVAPTPDASTPDCGPFATVADLEARWHALTSEERTRAERLLADASDLIRTSCPNWARATPLTLQRVACAIVKRAMLASDDIAGVTQHSQTAGSYSESFSYSNPDGDLYLTRSEKESLGGDGVAWAYDPTVGTVT</sequence>
<dbReference type="Pfam" id="PF09355">
    <property type="entry name" value="Phage_Gp19"/>
    <property type="match status" value="1"/>
</dbReference>
<organism evidence="1 2">
    <name type="scientific">Bifidobacterium pseudolongum</name>
    <dbReference type="NCBI Taxonomy" id="1694"/>
    <lineage>
        <taxon>Bacteria</taxon>
        <taxon>Bacillati</taxon>
        <taxon>Actinomycetota</taxon>
        <taxon>Actinomycetes</taxon>
        <taxon>Bifidobacteriales</taxon>
        <taxon>Bifidobacteriaceae</taxon>
        <taxon>Bifidobacterium</taxon>
    </lineage>
</organism>
<dbReference type="RefSeq" id="WP_095507833.1">
    <property type="nucleotide sequence ID" value="NZ_CP022544.1"/>
</dbReference>
<dbReference type="AlphaFoldDB" id="A0A4S4FDB0"/>
<dbReference type="EMBL" id="SSTF01000001">
    <property type="protein sequence ID" value="THG27938.1"/>
    <property type="molecule type" value="Genomic_DNA"/>
</dbReference>
<evidence type="ECO:0000313" key="1">
    <source>
        <dbReference type="EMBL" id="THG27938.1"/>
    </source>
</evidence>
<proteinExistence type="predicted"/>
<name>A0A4S4FDB0_9BIFI</name>
<evidence type="ECO:0000313" key="2">
    <source>
        <dbReference type="Proteomes" id="UP000306798"/>
    </source>
</evidence>
<protein>
    <recommendedName>
        <fullName evidence="3">Phage protein Gp19/Gp15/Gp42</fullName>
    </recommendedName>
</protein>
<dbReference type="Proteomes" id="UP000306798">
    <property type="component" value="Unassembled WGS sequence"/>
</dbReference>
<evidence type="ECO:0008006" key="3">
    <source>
        <dbReference type="Google" id="ProtNLM"/>
    </source>
</evidence>
<dbReference type="InterPro" id="IPR018963">
    <property type="entry name" value="Mycophage_D29_Gp19"/>
</dbReference>
<accession>A0A4S4FDB0</accession>
<comment type="caution">
    <text evidence="1">The sequence shown here is derived from an EMBL/GenBank/DDBJ whole genome shotgun (WGS) entry which is preliminary data.</text>
</comment>
<gene>
    <name evidence="1" type="ORF">E5991_00345</name>
</gene>